<sequence>MRRLLLFAFFCFGVASGASGQASLRGFISDASDGQPLIGVNVALSASGEDGAFVGAATDIDGLYVVVGLAPGTYSLQVSSVGYETITDTLRLENGTRQIDFQMVPLSESLGQATVESERTTGSANVDAGLQRIRVEDIRSVPAPDISGDLVNYLVSLPGIVSSGDRGGQLFIRGGEPSQNQVFLDGIPIFQPFHVLGFYSAFPADLVQNADIYAGGFDSRHGGQLSSVLDVTARTGNLRGINASGSIAPFVAAASAEGPIIKDKVSLLASARISTVKEIAASYIEEDLPFQFGDAFAKLYYAQSPTSRFSVTGLYTTDQGGIGRPDGRRSDQVSYQNQALGFRYLLLPSESSFRAEINLSYSDLDSKLGSSDQQRELLDGLARTERTVSLERFTSEFDLVNIVPNADIRYGGFLRHTFVGSQLGGLFQNVETDNRATLEAGLYIQPEIYLGNLKVSPGLRWTVSWELVEPRLRASYEGGPHRLSLAMGRYHQPIVGVSDRRDATSVFTAYAVAPRQEIPEADHLVGGYRLRPVKWADVSVEGFYKRLRNLSVAEWTAVPRLTTRLQSADGEAYGMDLRAEVRPGKAMLSLNYGLSFVEYAAKSSRNELWYGSETLRFRPPHDRRHQVAFVASAPIMGFNTSVRWQFGSGLPFSRALGFDTFILPEGVPEVFEEAGQARVIYERPFNALLPTYHRFDVSVDREFTLGWGTVTAQAGLLNAYDRRNLFAFDIFTLQRVDQLPIVPTFGIKVATN</sequence>
<dbReference type="InterPro" id="IPR037066">
    <property type="entry name" value="Plug_dom_sf"/>
</dbReference>
<dbReference type="Pfam" id="PF13620">
    <property type="entry name" value="CarboxypepD_reg"/>
    <property type="match status" value="1"/>
</dbReference>
<evidence type="ECO:0000256" key="1">
    <source>
        <dbReference type="ARBA" id="ARBA00004571"/>
    </source>
</evidence>
<feature type="domain" description="TonB-dependent receptor plug" evidence="9">
    <location>
        <begin position="148"/>
        <end position="223"/>
    </location>
</feature>
<dbReference type="RefSeq" id="WP_094551023.1">
    <property type="nucleotide sequence ID" value="NZ_MQWB01000001.1"/>
</dbReference>
<dbReference type="SUPFAM" id="SSF49464">
    <property type="entry name" value="Carboxypeptidase regulatory domain-like"/>
    <property type="match status" value="1"/>
</dbReference>
<comment type="caution">
    <text evidence="10">The sequence shown here is derived from an EMBL/GenBank/DDBJ whole genome shotgun (WGS) entry which is preliminary data.</text>
</comment>
<evidence type="ECO:0000256" key="2">
    <source>
        <dbReference type="ARBA" id="ARBA00022448"/>
    </source>
</evidence>
<dbReference type="Gene3D" id="2.40.170.20">
    <property type="entry name" value="TonB-dependent receptor, beta-barrel domain"/>
    <property type="match status" value="1"/>
</dbReference>
<feature type="signal peptide" evidence="8">
    <location>
        <begin position="1"/>
        <end position="20"/>
    </location>
</feature>
<dbReference type="AlphaFoldDB" id="A0A259U3G6"/>
<evidence type="ECO:0000259" key="9">
    <source>
        <dbReference type="Pfam" id="PF07715"/>
    </source>
</evidence>
<accession>A0A259U3G6</accession>
<dbReference type="GO" id="GO:0009279">
    <property type="term" value="C:cell outer membrane"/>
    <property type="evidence" value="ECO:0007669"/>
    <property type="project" value="UniProtKB-SubCell"/>
</dbReference>
<evidence type="ECO:0000256" key="3">
    <source>
        <dbReference type="ARBA" id="ARBA00022452"/>
    </source>
</evidence>
<evidence type="ECO:0000256" key="6">
    <source>
        <dbReference type="ARBA" id="ARBA00023136"/>
    </source>
</evidence>
<keyword evidence="7" id="KW-0998">Cell outer membrane</keyword>
<name>A0A259U3G6_9BACT</name>
<dbReference type="InterPro" id="IPR008969">
    <property type="entry name" value="CarboxyPept-like_regulatory"/>
</dbReference>
<proteinExistence type="predicted"/>
<dbReference type="Gene3D" id="2.170.130.10">
    <property type="entry name" value="TonB-dependent receptor, plug domain"/>
    <property type="match status" value="1"/>
</dbReference>
<keyword evidence="3" id="KW-1134">Transmembrane beta strand</keyword>
<dbReference type="GO" id="GO:0015344">
    <property type="term" value="F:siderophore uptake transmembrane transporter activity"/>
    <property type="evidence" value="ECO:0007669"/>
    <property type="project" value="TreeGrafter"/>
</dbReference>
<evidence type="ECO:0000256" key="7">
    <source>
        <dbReference type="ARBA" id="ARBA00023237"/>
    </source>
</evidence>
<protein>
    <recommendedName>
        <fullName evidence="9">TonB-dependent receptor plug domain-containing protein</fullName>
    </recommendedName>
</protein>
<dbReference type="PANTHER" id="PTHR30069">
    <property type="entry name" value="TONB-DEPENDENT OUTER MEMBRANE RECEPTOR"/>
    <property type="match status" value="1"/>
</dbReference>
<organism evidence="10 11">
    <name type="scientific">Rubricoccus marinus</name>
    <dbReference type="NCBI Taxonomy" id="716817"/>
    <lineage>
        <taxon>Bacteria</taxon>
        <taxon>Pseudomonadati</taxon>
        <taxon>Rhodothermota</taxon>
        <taxon>Rhodothermia</taxon>
        <taxon>Rhodothermales</taxon>
        <taxon>Rubricoccaceae</taxon>
        <taxon>Rubricoccus</taxon>
    </lineage>
</organism>
<comment type="subcellular location">
    <subcellularLocation>
        <location evidence="1">Cell outer membrane</location>
        <topology evidence="1">Multi-pass membrane protein</topology>
    </subcellularLocation>
</comment>
<dbReference type="InterPro" id="IPR039426">
    <property type="entry name" value="TonB-dep_rcpt-like"/>
</dbReference>
<dbReference type="SUPFAM" id="SSF56935">
    <property type="entry name" value="Porins"/>
    <property type="match status" value="1"/>
</dbReference>
<keyword evidence="4" id="KW-0812">Transmembrane</keyword>
<keyword evidence="2" id="KW-0813">Transport</keyword>
<keyword evidence="6" id="KW-0472">Membrane</keyword>
<dbReference type="GO" id="GO:0044718">
    <property type="term" value="P:siderophore transmembrane transport"/>
    <property type="evidence" value="ECO:0007669"/>
    <property type="project" value="TreeGrafter"/>
</dbReference>
<keyword evidence="11" id="KW-1185">Reference proteome</keyword>
<gene>
    <name evidence="10" type="ORF">BSZ36_16825</name>
</gene>
<dbReference type="InterPro" id="IPR036942">
    <property type="entry name" value="Beta-barrel_TonB_sf"/>
</dbReference>
<dbReference type="Gene3D" id="2.60.40.1120">
    <property type="entry name" value="Carboxypeptidase-like, regulatory domain"/>
    <property type="match status" value="1"/>
</dbReference>
<evidence type="ECO:0000256" key="5">
    <source>
        <dbReference type="ARBA" id="ARBA00022729"/>
    </source>
</evidence>
<dbReference type="OrthoDB" id="9803050at2"/>
<dbReference type="PANTHER" id="PTHR30069:SF29">
    <property type="entry name" value="HEMOGLOBIN AND HEMOGLOBIN-HAPTOGLOBIN-BINDING PROTEIN 1-RELATED"/>
    <property type="match status" value="1"/>
</dbReference>
<dbReference type="Pfam" id="PF07715">
    <property type="entry name" value="Plug"/>
    <property type="match status" value="1"/>
</dbReference>
<evidence type="ECO:0000256" key="8">
    <source>
        <dbReference type="SAM" id="SignalP"/>
    </source>
</evidence>
<keyword evidence="5 8" id="KW-0732">Signal</keyword>
<feature type="chain" id="PRO_5012672380" description="TonB-dependent receptor plug domain-containing protein" evidence="8">
    <location>
        <begin position="21"/>
        <end position="752"/>
    </location>
</feature>
<dbReference type="EMBL" id="MQWB01000001">
    <property type="protein sequence ID" value="OZC04492.1"/>
    <property type="molecule type" value="Genomic_DNA"/>
</dbReference>
<reference evidence="10 11" key="1">
    <citation type="submission" date="2016-11" db="EMBL/GenBank/DDBJ databases">
        <title>Study of marine rhodopsin-containing bacteria.</title>
        <authorList>
            <person name="Yoshizawa S."/>
            <person name="Kumagai Y."/>
            <person name="Kogure K."/>
        </authorList>
    </citation>
    <scope>NUCLEOTIDE SEQUENCE [LARGE SCALE GENOMIC DNA]</scope>
    <source>
        <strain evidence="10 11">SG-29</strain>
    </source>
</reference>
<evidence type="ECO:0000313" key="10">
    <source>
        <dbReference type="EMBL" id="OZC04492.1"/>
    </source>
</evidence>
<dbReference type="Proteomes" id="UP000216446">
    <property type="component" value="Unassembled WGS sequence"/>
</dbReference>
<dbReference type="InterPro" id="IPR012910">
    <property type="entry name" value="Plug_dom"/>
</dbReference>
<dbReference type="InParanoid" id="A0A259U3G6"/>
<evidence type="ECO:0000313" key="11">
    <source>
        <dbReference type="Proteomes" id="UP000216446"/>
    </source>
</evidence>
<evidence type="ECO:0000256" key="4">
    <source>
        <dbReference type="ARBA" id="ARBA00022692"/>
    </source>
</evidence>